<comment type="caution">
    <text evidence="2">The sequence shown here is derived from an EMBL/GenBank/DDBJ whole genome shotgun (WGS) entry which is preliminary data.</text>
</comment>
<dbReference type="Proteomes" id="UP001196413">
    <property type="component" value="Unassembled WGS sequence"/>
</dbReference>
<feature type="compositionally biased region" description="Polar residues" evidence="1">
    <location>
        <begin position="140"/>
        <end position="171"/>
    </location>
</feature>
<dbReference type="AlphaFoldDB" id="A0AAD5MLX4"/>
<proteinExistence type="predicted"/>
<name>A0AAD5MLX4_PARTN</name>
<feature type="compositionally biased region" description="Basic and acidic residues" evidence="1">
    <location>
        <begin position="173"/>
        <end position="182"/>
    </location>
</feature>
<keyword evidence="3" id="KW-1185">Reference proteome</keyword>
<protein>
    <submittedName>
        <fullName evidence="2">Uncharacterized protein</fullName>
    </submittedName>
</protein>
<gene>
    <name evidence="2" type="ORF">KIN20_020061</name>
</gene>
<reference evidence="2" key="1">
    <citation type="submission" date="2021-06" db="EMBL/GenBank/DDBJ databases">
        <title>Parelaphostrongylus tenuis whole genome reference sequence.</title>
        <authorList>
            <person name="Garwood T.J."/>
            <person name="Larsen P.A."/>
            <person name="Fountain-Jones N.M."/>
            <person name="Garbe J.R."/>
            <person name="Macchietto M.G."/>
            <person name="Kania S.A."/>
            <person name="Gerhold R.W."/>
            <person name="Richards J.E."/>
            <person name="Wolf T.M."/>
        </authorList>
    </citation>
    <scope>NUCLEOTIDE SEQUENCE</scope>
    <source>
        <strain evidence="2">MNPRO001-30</strain>
        <tissue evidence="2">Meninges</tissue>
    </source>
</reference>
<accession>A0AAD5MLX4</accession>
<dbReference type="EMBL" id="JAHQIW010004039">
    <property type="protein sequence ID" value="KAJ1360935.1"/>
    <property type="molecule type" value="Genomic_DNA"/>
</dbReference>
<sequence>MDAPCNNPDSIEEVRRNFENNFRIYANYMENYITTARKEIDDLKLDNKTLKQKCVPLVSREKLLLEFEFSSLEKMSEWLTLTELDEGADRLHARVKYEDQQPDLKPSGTSLPKREAQEVEEKRERVLIHIPPRNKHPSEAASSTSSNPLLIPNSTPQTLLKASTTGCSSNEYPEDKNKEHIKNSVTSSQAIRSAERIFNEWVIRDNEKKIK</sequence>
<evidence type="ECO:0000256" key="1">
    <source>
        <dbReference type="SAM" id="MobiDB-lite"/>
    </source>
</evidence>
<evidence type="ECO:0000313" key="3">
    <source>
        <dbReference type="Proteomes" id="UP001196413"/>
    </source>
</evidence>
<organism evidence="2 3">
    <name type="scientific">Parelaphostrongylus tenuis</name>
    <name type="common">Meningeal worm</name>
    <dbReference type="NCBI Taxonomy" id="148309"/>
    <lineage>
        <taxon>Eukaryota</taxon>
        <taxon>Metazoa</taxon>
        <taxon>Ecdysozoa</taxon>
        <taxon>Nematoda</taxon>
        <taxon>Chromadorea</taxon>
        <taxon>Rhabditida</taxon>
        <taxon>Rhabditina</taxon>
        <taxon>Rhabditomorpha</taxon>
        <taxon>Strongyloidea</taxon>
        <taxon>Metastrongylidae</taxon>
        <taxon>Parelaphostrongylus</taxon>
    </lineage>
</organism>
<evidence type="ECO:0000313" key="2">
    <source>
        <dbReference type="EMBL" id="KAJ1360935.1"/>
    </source>
</evidence>
<feature type="region of interest" description="Disordered" evidence="1">
    <location>
        <begin position="132"/>
        <end position="188"/>
    </location>
</feature>